<feature type="domain" description="SLH" evidence="2">
    <location>
        <begin position="652"/>
        <end position="714"/>
    </location>
</feature>
<comment type="caution">
    <text evidence="3">The sequence shown here is derived from an EMBL/GenBank/DDBJ whole genome shotgun (WGS) entry which is preliminary data.</text>
</comment>
<keyword evidence="4" id="KW-1185">Reference proteome</keyword>
<organism evidence="3 4">
    <name type="scientific">Paenibacillus baimaensis</name>
    <dbReference type="NCBI Taxonomy" id="2982185"/>
    <lineage>
        <taxon>Bacteria</taxon>
        <taxon>Bacillati</taxon>
        <taxon>Bacillota</taxon>
        <taxon>Bacilli</taxon>
        <taxon>Bacillales</taxon>
        <taxon>Paenibacillaceae</taxon>
        <taxon>Paenibacillus</taxon>
    </lineage>
</organism>
<dbReference type="PROSITE" id="PS51272">
    <property type="entry name" value="SLH"/>
    <property type="match status" value="2"/>
</dbReference>
<dbReference type="InterPro" id="IPR001119">
    <property type="entry name" value="SLH_dom"/>
</dbReference>
<keyword evidence="1" id="KW-0732">Signal</keyword>
<accession>A0ABT2UN46</accession>
<reference evidence="3 4" key="1">
    <citation type="submission" date="2022-09" db="EMBL/GenBank/DDBJ databases">
        <authorList>
            <person name="Han X.L."/>
            <person name="Wang Q."/>
            <person name="Lu T."/>
        </authorList>
    </citation>
    <scope>NUCLEOTIDE SEQUENCE [LARGE SCALE GENOMIC DNA]</scope>
    <source>
        <strain evidence="3 4">WQ 127069</strain>
    </source>
</reference>
<gene>
    <name evidence="3" type="ORF">OB236_24540</name>
</gene>
<name>A0ABT2UN46_9BACL</name>
<dbReference type="Pfam" id="PF00395">
    <property type="entry name" value="SLH"/>
    <property type="match status" value="2"/>
</dbReference>
<feature type="signal peptide" evidence="1">
    <location>
        <begin position="1"/>
        <end position="23"/>
    </location>
</feature>
<dbReference type="Proteomes" id="UP001652445">
    <property type="component" value="Unassembled WGS sequence"/>
</dbReference>
<sequence length="778" mass="87021">MKTIGIASIASVLLLGSVAPASAQSLYANHVYPGLQAQTVADKEAELLELEYEGSDEAPADTIIKRDRAIELAKQYVAIPSGYILEGVGYQSNLYTISNSRGSWIISFSKKDQKSYGDISVTIESDTGKLLSFYINEMDTDKKLTFPPKIDLEHAKQTALDYITKTNPQEINQLLYDEDYEKSFRKPLDGNVEYPLCYLRVVNGVVFPQNYVVMTVNGEGKILSYMLQWDEQLTFQAPRNPISLGQAAEQFNKLAEPRLQYIVPNTPNGFAAPAVAYETDAFLLDAETGEALLPSGLKKEKQPKAIPASDKRITNGLPKAQKLTKEQAAAQVSSVIPLPASAKLQATDYQENTDPITGVTSFEWDLSWSVASDKKYDDSSIYATVDSSTGAVLRYSRYAFNYADSKVTSQSGTPSYDELKIKALESVKQLLPDYAHELYLDPQYGGYTQEELQQMQTFEYYFRRNINGVDIPNDSVTISFDRQTAEIQEFNSNLLTSYYPAEPPKVISVQKARDIWMSQYKVEQQYIVVDKDKEYAQQQDLTLPMAQIETKLVYNLKPIFQFRELTYLDAGTGEWRNNETNQIVHPRITDPVDLKGNWAEEALKLMLDYEALDLVDGKVQPDALITRGELVQMFITTLNGGYFPVASDYADRSASFSDVTKDSKYFPYVENAIDYNLIDRASGTFDPDAALTRSEVADLIVKALGYSNLSKVKGLFTTKATDVNELPNQGAIAIVSALDIVTLNGETFSPYEKVTRAQAATFFYNFLKAHSQLLDTPR</sequence>
<feature type="chain" id="PRO_5047372109" evidence="1">
    <location>
        <begin position="24"/>
        <end position="778"/>
    </location>
</feature>
<protein>
    <submittedName>
        <fullName evidence="3">S-layer homology domain-containing protein</fullName>
    </submittedName>
</protein>
<evidence type="ECO:0000256" key="1">
    <source>
        <dbReference type="SAM" id="SignalP"/>
    </source>
</evidence>
<dbReference type="InterPro" id="IPR032599">
    <property type="entry name" value="YcdB/YcdC_rep_domain"/>
</dbReference>
<dbReference type="RefSeq" id="WP_262686296.1">
    <property type="nucleotide sequence ID" value="NZ_JAOQIO010000094.1"/>
</dbReference>
<evidence type="ECO:0000313" key="4">
    <source>
        <dbReference type="Proteomes" id="UP001652445"/>
    </source>
</evidence>
<dbReference type="Pfam" id="PF16244">
    <property type="entry name" value="DUF4901"/>
    <property type="match status" value="2"/>
</dbReference>
<proteinExistence type="predicted"/>
<evidence type="ECO:0000313" key="3">
    <source>
        <dbReference type="EMBL" id="MCU6795282.1"/>
    </source>
</evidence>
<evidence type="ECO:0000259" key="2">
    <source>
        <dbReference type="PROSITE" id="PS51272"/>
    </source>
</evidence>
<feature type="domain" description="SLH" evidence="2">
    <location>
        <begin position="715"/>
        <end position="777"/>
    </location>
</feature>
<dbReference type="EMBL" id="JAOQIO010000094">
    <property type="protein sequence ID" value="MCU6795282.1"/>
    <property type="molecule type" value="Genomic_DNA"/>
</dbReference>